<dbReference type="PhylomeDB" id="A0A167Y2T3"/>
<reference evidence="2" key="1">
    <citation type="journal article" date="2014" name="Genome Announc.">
        <title>Complete sequencing and chromosome-scale genome assembly of the industrial progenitor strain P2niaD18 from the penicillin producer Penicillium chrysogenum.</title>
        <authorList>
            <person name="Specht T."/>
            <person name="Dahlmann T.A."/>
            <person name="Zadra I."/>
            <person name="Kurnsteiner H."/>
            <person name="Kuck U."/>
        </authorList>
    </citation>
    <scope>NUCLEOTIDE SEQUENCE [LARGE SCALE GENOMIC DNA]</scope>
    <source>
        <strain evidence="2">P2niaD18</strain>
    </source>
</reference>
<sequence length="436" mass="49528">MKPSAAAAGSRLLRIFLYFLALFSLLAFYARTISSRDPGSVFFKAWTAYDASYSSVRAHEADDYIESVNNATVRSTPKASSQPGLCVGIASIARNGVRYFKTAVGTVLEGLSEEERADIHLILFIAHTDPSQHPAYSEPWLHELPDQVLLYNPAEVDIDRIRSLETDTAKVSGREKALFDYTYLLKACEPVNAPYTVMLEDDVFALDGWYHRTREALASAEKQTKEIGASNWLYLRLFYTEELLGWNSEEWPTYLFYSILTVVLVACTCLGIRRYEPRLTPHLSNETILLFSGLCTPLLIGLFFATGRATMMPIPDGVHQMPRFGCCSQAFVFPRSRVPDLTELYERKRLGYVDMLTEEFANENDEIRWAVTPVVMQHAGRRSSKGMNNDPYTPLKHKSKAELTEVEKLWNFRFETQDAEALREEHVLVNDHVLGY</sequence>
<evidence type="ECO:0008006" key="3">
    <source>
        <dbReference type="Google" id="ProtNLM"/>
    </source>
</evidence>
<organism evidence="2">
    <name type="scientific">Penicillium chrysogenum</name>
    <name type="common">Penicillium notatum</name>
    <dbReference type="NCBI Taxonomy" id="5076"/>
    <lineage>
        <taxon>Eukaryota</taxon>
        <taxon>Fungi</taxon>
        <taxon>Dikarya</taxon>
        <taxon>Ascomycota</taxon>
        <taxon>Pezizomycotina</taxon>
        <taxon>Eurotiomycetes</taxon>
        <taxon>Eurotiomycetidae</taxon>
        <taxon>Eurotiales</taxon>
        <taxon>Aspergillaceae</taxon>
        <taxon>Penicillium</taxon>
        <taxon>Penicillium chrysogenum species complex</taxon>
    </lineage>
</organism>
<dbReference type="GO" id="GO:0016757">
    <property type="term" value="F:glycosyltransferase activity"/>
    <property type="evidence" value="ECO:0007669"/>
    <property type="project" value="InterPro"/>
</dbReference>
<dbReference type="GO" id="GO:0006506">
    <property type="term" value="P:GPI anchor biosynthetic process"/>
    <property type="evidence" value="ECO:0007669"/>
    <property type="project" value="InterPro"/>
</dbReference>
<evidence type="ECO:0000256" key="1">
    <source>
        <dbReference type="SAM" id="Phobius"/>
    </source>
</evidence>
<dbReference type="CDD" id="cd22189">
    <property type="entry name" value="PGAP4-like_fungal"/>
    <property type="match status" value="1"/>
</dbReference>
<protein>
    <recommendedName>
        <fullName evidence="3">Integral membrane protein</fullName>
    </recommendedName>
</protein>
<dbReference type="Proteomes" id="UP000076449">
    <property type="component" value="Chromosome I"/>
</dbReference>
<dbReference type="PANTHER" id="PTHR31410">
    <property type="entry name" value="TRANSMEMBRANE PROTEIN 246"/>
    <property type="match status" value="1"/>
</dbReference>
<keyword evidence="1" id="KW-1133">Transmembrane helix</keyword>
<keyword evidence="1" id="KW-0812">Transmembrane</keyword>
<dbReference type="GO" id="GO:0000139">
    <property type="term" value="C:Golgi membrane"/>
    <property type="evidence" value="ECO:0007669"/>
    <property type="project" value="InterPro"/>
</dbReference>
<proteinExistence type="predicted"/>
<dbReference type="PANTHER" id="PTHR31410:SF1">
    <property type="entry name" value="POST-GPI ATTACHMENT TO PROTEINS FACTOR 4"/>
    <property type="match status" value="1"/>
</dbReference>
<name>A0A167Y2T3_PENCH</name>
<keyword evidence="1" id="KW-0472">Membrane</keyword>
<accession>A0A167Y2T3</accession>
<evidence type="ECO:0000313" key="2">
    <source>
        <dbReference type="EMBL" id="KZN93502.1"/>
    </source>
</evidence>
<feature type="transmembrane region" description="Helical" evidence="1">
    <location>
        <begin position="254"/>
        <end position="275"/>
    </location>
</feature>
<feature type="transmembrane region" description="Helical" evidence="1">
    <location>
        <begin position="287"/>
        <end position="305"/>
    </location>
</feature>
<feature type="transmembrane region" description="Helical" evidence="1">
    <location>
        <begin position="12"/>
        <end position="30"/>
    </location>
</feature>
<dbReference type="InterPro" id="IPR029675">
    <property type="entry name" value="PGAP4"/>
</dbReference>
<dbReference type="AlphaFoldDB" id="A0A167Y2T3"/>
<gene>
    <name evidence="2" type="ORF">EN45_036800</name>
</gene>
<dbReference type="EMBL" id="CM002798">
    <property type="protein sequence ID" value="KZN93502.1"/>
    <property type="molecule type" value="Genomic_DNA"/>
</dbReference>